<organism evidence="2 3">
    <name type="scientific">Paxillus involutus ATCC 200175</name>
    <dbReference type="NCBI Taxonomy" id="664439"/>
    <lineage>
        <taxon>Eukaryota</taxon>
        <taxon>Fungi</taxon>
        <taxon>Dikarya</taxon>
        <taxon>Basidiomycota</taxon>
        <taxon>Agaricomycotina</taxon>
        <taxon>Agaricomycetes</taxon>
        <taxon>Agaricomycetidae</taxon>
        <taxon>Boletales</taxon>
        <taxon>Paxilineae</taxon>
        <taxon>Paxillaceae</taxon>
        <taxon>Paxillus</taxon>
    </lineage>
</organism>
<feature type="compositionally biased region" description="Basic residues" evidence="1">
    <location>
        <begin position="48"/>
        <end position="65"/>
    </location>
</feature>
<feature type="compositionally biased region" description="Basic residues" evidence="1">
    <location>
        <begin position="87"/>
        <end position="96"/>
    </location>
</feature>
<sequence>MTKSKQPLDASPSSGSKEKKARIFYEHGRDALGLALSIAEIQEDKASRKVGKHHQPQAGKSRSKRKETGDKKKRLDETKAIIAKQRAQSKKGKARSRKESKNQLRRPDDSTVNVQGSVTDAAPRKRVSFA</sequence>
<feature type="compositionally biased region" description="Basic and acidic residues" evidence="1">
    <location>
        <begin position="97"/>
        <end position="109"/>
    </location>
</feature>
<feature type="compositionally biased region" description="Basic and acidic residues" evidence="1">
    <location>
        <begin position="66"/>
        <end position="79"/>
    </location>
</feature>
<dbReference type="EMBL" id="KN819362">
    <property type="protein sequence ID" value="KIJ12572.1"/>
    <property type="molecule type" value="Genomic_DNA"/>
</dbReference>
<feature type="region of interest" description="Disordered" evidence="1">
    <location>
        <begin position="1"/>
        <end position="22"/>
    </location>
</feature>
<feature type="region of interest" description="Disordered" evidence="1">
    <location>
        <begin position="45"/>
        <end position="130"/>
    </location>
</feature>
<dbReference type="OrthoDB" id="2620452at2759"/>
<evidence type="ECO:0000313" key="3">
    <source>
        <dbReference type="Proteomes" id="UP000053647"/>
    </source>
</evidence>
<keyword evidence="3" id="KW-1185">Reference proteome</keyword>
<proteinExistence type="predicted"/>
<accession>A0A0C9TY98</accession>
<evidence type="ECO:0000313" key="2">
    <source>
        <dbReference type="EMBL" id="KIJ12572.1"/>
    </source>
</evidence>
<evidence type="ECO:0000256" key="1">
    <source>
        <dbReference type="SAM" id="MobiDB-lite"/>
    </source>
</evidence>
<name>A0A0C9TY98_PAXIN</name>
<reference evidence="3" key="2">
    <citation type="submission" date="2015-01" db="EMBL/GenBank/DDBJ databases">
        <title>Evolutionary Origins and Diversification of the Mycorrhizal Mutualists.</title>
        <authorList>
            <consortium name="DOE Joint Genome Institute"/>
            <consortium name="Mycorrhizal Genomics Consortium"/>
            <person name="Kohler A."/>
            <person name="Kuo A."/>
            <person name="Nagy L.G."/>
            <person name="Floudas D."/>
            <person name="Copeland A."/>
            <person name="Barry K.W."/>
            <person name="Cichocki N."/>
            <person name="Veneault-Fourrey C."/>
            <person name="LaButti K."/>
            <person name="Lindquist E.A."/>
            <person name="Lipzen A."/>
            <person name="Lundell T."/>
            <person name="Morin E."/>
            <person name="Murat C."/>
            <person name="Riley R."/>
            <person name="Ohm R."/>
            <person name="Sun H."/>
            <person name="Tunlid A."/>
            <person name="Henrissat B."/>
            <person name="Grigoriev I.V."/>
            <person name="Hibbett D.S."/>
            <person name="Martin F."/>
        </authorList>
    </citation>
    <scope>NUCLEOTIDE SEQUENCE [LARGE SCALE GENOMIC DNA]</scope>
    <source>
        <strain evidence="3">ATCC 200175</strain>
    </source>
</reference>
<protein>
    <submittedName>
        <fullName evidence="2">Uncharacterized protein</fullName>
    </submittedName>
</protein>
<dbReference type="Proteomes" id="UP000053647">
    <property type="component" value="Unassembled WGS sequence"/>
</dbReference>
<feature type="compositionally biased region" description="Polar residues" evidence="1">
    <location>
        <begin position="1"/>
        <end position="15"/>
    </location>
</feature>
<dbReference type="AlphaFoldDB" id="A0A0C9TY98"/>
<gene>
    <name evidence="2" type="ORF">PAXINDRAFT_101175</name>
</gene>
<dbReference type="HOGENOM" id="CLU_157400_0_0_1"/>
<reference evidence="2 3" key="1">
    <citation type="submission" date="2014-06" db="EMBL/GenBank/DDBJ databases">
        <authorList>
            <consortium name="DOE Joint Genome Institute"/>
            <person name="Kuo A."/>
            <person name="Kohler A."/>
            <person name="Nagy L.G."/>
            <person name="Floudas D."/>
            <person name="Copeland A."/>
            <person name="Barry K.W."/>
            <person name="Cichocki N."/>
            <person name="Veneault-Fourrey C."/>
            <person name="LaButti K."/>
            <person name="Lindquist E.A."/>
            <person name="Lipzen A."/>
            <person name="Lundell T."/>
            <person name="Morin E."/>
            <person name="Murat C."/>
            <person name="Sun H."/>
            <person name="Tunlid A."/>
            <person name="Henrissat B."/>
            <person name="Grigoriev I.V."/>
            <person name="Hibbett D.S."/>
            <person name="Martin F."/>
            <person name="Nordberg H.P."/>
            <person name="Cantor M.N."/>
            <person name="Hua S.X."/>
        </authorList>
    </citation>
    <scope>NUCLEOTIDE SEQUENCE [LARGE SCALE GENOMIC DNA]</scope>
    <source>
        <strain evidence="2 3">ATCC 200175</strain>
    </source>
</reference>